<feature type="compositionally biased region" description="Low complexity" evidence="1">
    <location>
        <begin position="39"/>
        <end position="58"/>
    </location>
</feature>
<dbReference type="Proteomes" id="UP000440224">
    <property type="component" value="Unassembled WGS sequence"/>
</dbReference>
<evidence type="ECO:0000313" key="3">
    <source>
        <dbReference type="Proteomes" id="UP000440224"/>
    </source>
</evidence>
<keyword evidence="3" id="KW-1185">Reference proteome</keyword>
<dbReference type="EMBL" id="WJIE01000001">
    <property type="protein sequence ID" value="MRG90666.1"/>
    <property type="molecule type" value="Genomic_DNA"/>
</dbReference>
<dbReference type="PROSITE" id="PS51257">
    <property type="entry name" value="PROKAR_LIPOPROTEIN"/>
    <property type="match status" value="1"/>
</dbReference>
<dbReference type="AlphaFoldDB" id="A0A6N7PIL6"/>
<name>A0A6N7PIL6_9BACT</name>
<gene>
    <name evidence="2" type="ORF">GF068_01820</name>
</gene>
<evidence type="ECO:0000313" key="2">
    <source>
        <dbReference type="EMBL" id="MRG90666.1"/>
    </source>
</evidence>
<evidence type="ECO:0008006" key="4">
    <source>
        <dbReference type="Google" id="ProtNLM"/>
    </source>
</evidence>
<protein>
    <recommendedName>
        <fullName evidence="4">Lipoprotein</fullName>
    </recommendedName>
</protein>
<comment type="caution">
    <text evidence="2">The sequence shown here is derived from an EMBL/GenBank/DDBJ whole genome shotgun (WGS) entry which is preliminary data.</text>
</comment>
<evidence type="ECO:0000256" key="1">
    <source>
        <dbReference type="SAM" id="MobiDB-lite"/>
    </source>
</evidence>
<proteinExistence type="predicted"/>
<feature type="region of interest" description="Disordered" evidence="1">
    <location>
        <begin position="23"/>
        <end position="58"/>
    </location>
</feature>
<reference evidence="2 3" key="1">
    <citation type="submission" date="2019-10" db="EMBL/GenBank/DDBJ databases">
        <title>A soil myxobacterium in the family Polyangiaceae.</title>
        <authorList>
            <person name="Li Y."/>
            <person name="Wang J."/>
        </authorList>
    </citation>
    <scope>NUCLEOTIDE SEQUENCE [LARGE SCALE GENOMIC DNA]</scope>
    <source>
        <strain evidence="2 3">DSM 14734</strain>
    </source>
</reference>
<accession>A0A6N7PIL6</accession>
<organism evidence="2 3">
    <name type="scientific">Polyangium spumosum</name>
    <dbReference type="NCBI Taxonomy" id="889282"/>
    <lineage>
        <taxon>Bacteria</taxon>
        <taxon>Pseudomonadati</taxon>
        <taxon>Myxococcota</taxon>
        <taxon>Polyangia</taxon>
        <taxon>Polyangiales</taxon>
        <taxon>Polyangiaceae</taxon>
        <taxon>Polyangium</taxon>
    </lineage>
</organism>
<sequence>MNRMSWMFSWGLGAALGVMGCGGEEAPPQASGTTEPEVPATTDAGPDADAGPGGEEAACAPVSGTIVVSQEDGLTPAILWANGSYLIAWQTRTGGTEEVRVARIGTDGSVSPAHVVATLAGTQALPSLHATSSGPMVTWQDTGLSGLVIQARTLSADGTPTGATIQLGTSDATEARPKAAPLSSGLAVTWMETPGARLGLVSGGGMGSMTSLPGARFPALASRGSELAVAWSTGAELSVARTTGMPGGSIAGAIVRTGAGEARLPSVAIDGSGATLVAWEDTRAAEERIYLSRVNAGGTKEGEVRVEDTDGSANWPVVTVMGERTAVTYYQFQGGPSSIYMAVFGPGLTRDRGILRVSGKNARFPAVAFTGSELGVAWSEKDAGVRMRRVACD</sequence>
<dbReference type="RefSeq" id="WP_153817554.1">
    <property type="nucleotide sequence ID" value="NZ_WJIE01000001.1"/>
</dbReference>
<dbReference type="OrthoDB" id="5501897at2"/>